<name>A0AAD5CB88_AMBAR</name>
<reference evidence="1" key="1">
    <citation type="submission" date="2022-06" db="EMBL/GenBank/DDBJ databases">
        <title>Uncovering the hologenomic basis of an extraordinary plant invasion.</title>
        <authorList>
            <person name="Bieker V.C."/>
            <person name="Martin M.D."/>
            <person name="Gilbert T."/>
            <person name="Hodgins K."/>
            <person name="Battlay P."/>
            <person name="Petersen B."/>
            <person name="Wilson J."/>
        </authorList>
    </citation>
    <scope>NUCLEOTIDE SEQUENCE</scope>
    <source>
        <strain evidence="1">AA19_3_7</strain>
        <tissue evidence="1">Leaf</tissue>
    </source>
</reference>
<proteinExistence type="predicted"/>
<dbReference type="EMBL" id="JAMZMK010009020">
    <property type="protein sequence ID" value="KAI7737464.1"/>
    <property type="molecule type" value="Genomic_DNA"/>
</dbReference>
<evidence type="ECO:0000313" key="1">
    <source>
        <dbReference type="EMBL" id="KAI7737464.1"/>
    </source>
</evidence>
<comment type="caution">
    <text evidence="1">The sequence shown here is derived from an EMBL/GenBank/DDBJ whole genome shotgun (WGS) entry which is preliminary data.</text>
</comment>
<dbReference type="AlphaFoldDB" id="A0AAD5CB88"/>
<organism evidence="1 2">
    <name type="scientific">Ambrosia artemisiifolia</name>
    <name type="common">Common ragweed</name>
    <dbReference type="NCBI Taxonomy" id="4212"/>
    <lineage>
        <taxon>Eukaryota</taxon>
        <taxon>Viridiplantae</taxon>
        <taxon>Streptophyta</taxon>
        <taxon>Embryophyta</taxon>
        <taxon>Tracheophyta</taxon>
        <taxon>Spermatophyta</taxon>
        <taxon>Magnoliopsida</taxon>
        <taxon>eudicotyledons</taxon>
        <taxon>Gunneridae</taxon>
        <taxon>Pentapetalae</taxon>
        <taxon>asterids</taxon>
        <taxon>campanulids</taxon>
        <taxon>Asterales</taxon>
        <taxon>Asteraceae</taxon>
        <taxon>Asteroideae</taxon>
        <taxon>Heliantheae alliance</taxon>
        <taxon>Heliantheae</taxon>
        <taxon>Ambrosia</taxon>
    </lineage>
</organism>
<protein>
    <submittedName>
        <fullName evidence="1">Uncharacterized protein</fullName>
    </submittedName>
</protein>
<dbReference type="Proteomes" id="UP001206925">
    <property type="component" value="Unassembled WGS sequence"/>
</dbReference>
<keyword evidence="2" id="KW-1185">Reference proteome</keyword>
<gene>
    <name evidence="1" type="ORF">M8C21_019945</name>
</gene>
<accession>A0AAD5CB88</accession>
<evidence type="ECO:0000313" key="2">
    <source>
        <dbReference type="Proteomes" id="UP001206925"/>
    </source>
</evidence>
<sequence>LLSIYHLYSLFLPPPLCSSKSANIILTCNSSRRHRFFVSYNFEYKSRGLCFVSDVLLARSVSLTSKHRRQTFYLGVEVGLDDAASLQMLKQVKRTRKLACTLDFTMTCRWPEVMWLGREDAEKSYLGHNLIAREDQKRVLKVHMEKEC</sequence>
<feature type="non-terminal residue" evidence="1">
    <location>
        <position position="1"/>
    </location>
</feature>
<feature type="non-terminal residue" evidence="1">
    <location>
        <position position="148"/>
    </location>
</feature>